<reference evidence="9 10" key="1">
    <citation type="journal article" date="2019" name="Environ. Microbiol.">
        <title>At the nexus of three kingdoms: the genome of the mycorrhizal fungus Gigaspora margarita provides insights into plant, endobacterial and fungal interactions.</title>
        <authorList>
            <person name="Venice F."/>
            <person name="Ghignone S."/>
            <person name="Salvioli di Fossalunga A."/>
            <person name="Amselem J."/>
            <person name="Novero M."/>
            <person name="Xianan X."/>
            <person name="Sedzielewska Toro K."/>
            <person name="Morin E."/>
            <person name="Lipzen A."/>
            <person name="Grigoriev I.V."/>
            <person name="Henrissat B."/>
            <person name="Martin F.M."/>
            <person name="Bonfante P."/>
        </authorList>
    </citation>
    <scope>NUCLEOTIDE SEQUENCE [LARGE SCALE GENOMIC DNA]</scope>
    <source>
        <strain evidence="9 10">BEG34</strain>
    </source>
</reference>
<dbReference type="GO" id="GO:0031211">
    <property type="term" value="C:endoplasmic reticulum palmitoyltransferase complex"/>
    <property type="evidence" value="ECO:0007669"/>
    <property type="project" value="TreeGrafter"/>
</dbReference>
<comment type="similarity">
    <text evidence="2">Belongs to the ERF4 family.</text>
</comment>
<protein>
    <recommendedName>
        <fullName evidence="4">Ras modification protein ERF4</fullName>
    </recommendedName>
</protein>
<feature type="region of interest" description="Disordered" evidence="7">
    <location>
        <begin position="1"/>
        <end position="51"/>
    </location>
</feature>
<evidence type="ECO:0000256" key="6">
    <source>
        <dbReference type="ARBA" id="ARBA00023136"/>
    </source>
</evidence>
<evidence type="ECO:0000256" key="2">
    <source>
        <dbReference type="ARBA" id="ARBA00007732"/>
    </source>
</evidence>
<evidence type="ECO:0000256" key="4">
    <source>
        <dbReference type="ARBA" id="ARBA00018463"/>
    </source>
</evidence>
<proteinExistence type="inferred from homology"/>
<dbReference type="PANTHER" id="PTHR13254:SF0">
    <property type="entry name" value="GOLGIN SUBFAMILY A MEMBER 7_ERF4 DOMAIN-CONTAINING PROTEIN"/>
    <property type="match status" value="1"/>
</dbReference>
<keyword evidence="5" id="KW-0256">Endoplasmic reticulum</keyword>
<comment type="caution">
    <text evidence="9">The sequence shown here is derived from an EMBL/GenBank/DDBJ whole genome shotgun (WGS) entry which is preliminary data.</text>
</comment>
<evidence type="ECO:0000313" key="10">
    <source>
        <dbReference type="Proteomes" id="UP000439903"/>
    </source>
</evidence>
<dbReference type="GO" id="GO:0006612">
    <property type="term" value="P:protein targeting to membrane"/>
    <property type="evidence" value="ECO:0007669"/>
    <property type="project" value="TreeGrafter"/>
</dbReference>
<name>A0A8H3XFW9_GIGMA</name>
<dbReference type="EMBL" id="WTPW01001142">
    <property type="protein sequence ID" value="KAF0453414.1"/>
    <property type="molecule type" value="Genomic_DNA"/>
</dbReference>
<comment type="subunit">
    <text evidence="3">Interacts with ERF2.</text>
</comment>
<dbReference type="GO" id="GO:0016740">
    <property type="term" value="F:transferase activity"/>
    <property type="evidence" value="ECO:0007669"/>
    <property type="project" value="UniProtKB-KW"/>
</dbReference>
<organism evidence="9 10">
    <name type="scientific">Gigaspora margarita</name>
    <dbReference type="NCBI Taxonomy" id="4874"/>
    <lineage>
        <taxon>Eukaryota</taxon>
        <taxon>Fungi</taxon>
        <taxon>Fungi incertae sedis</taxon>
        <taxon>Mucoromycota</taxon>
        <taxon>Glomeromycotina</taxon>
        <taxon>Glomeromycetes</taxon>
        <taxon>Diversisporales</taxon>
        <taxon>Gigasporaceae</taxon>
        <taxon>Gigaspora</taxon>
    </lineage>
</organism>
<evidence type="ECO:0000259" key="8">
    <source>
        <dbReference type="Pfam" id="PF10256"/>
    </source>
</evidence>
<dbReference type="InterPro" id="IPR051371">
    <property type="entry name" value="Ras_palmitoyltransferase"/>
</dbReference>
<evidence type="ECO:0000256" key="7">
    <source>
        <dbReference type="SAM" id="MobiDB-lite"/>
    </source>
</evidence>
<evidence type="ECO:0000256" key="5">
    <source>
        <dbReference type="ARBA" id="ARBA00022824"/>
    </source>
</evidence>
<dbReference type="Pfam" id="PF10256">
    <property type="entry name" value="Erf4"/>
    <property type="match status" value="1"/>
</dbReference>
<dbReference type="AlphaFoldDB" id="A0A8H3XFW9"/>
<evidence type="ECO:0000313" key="9">
    <source>
        <dbReference type="EMBL" id="KAF0453414.1"/>
    </source>
</evidence>
<dbReference type="PANTHER" id="PTHR13254">
    <property type="entry name" value="GOLGI AUTOANTIGEN, GOLGIN SUBFAMILY A, 7"/>
    <property type="match status" value="1"/>
</dbReference>
<feature type="region of interest" description="Disordered" evidence="7">
    <location>
        <begin position="83"/>
        <end position="103"/>
    </location>
</feature>
<evidence type="ECO:0000256" key="1">
    <source>
        <dbReference type="ARBA" id="ARBA00004406"/>
    </source>
</evidence>
<dbReference type="InterPro" id="IPR019383">
    <property type="entry name" value="Golgin_A_7/ERF4"/>
</dbReference>
<accession>A0A8H3XFW9</accession>
<feature type="compositionally biased region" description="Basic and acidic residues" evidence="7">
    <location>
        <begin position="19"/>
        <end position="36"/>
    </location>
</feature>
<dbReference type="GO" id="GO:0005789">
    <property type="term" value="C:endoplasmic reticulum membrane"/>
    <property type="evidence" value="ECO:0007669"/>
    <property type="project" value="UniProtKB-SubCell"/>
</dbReference>
<gene>
    <name evidence="9" type="ORF">F8M41_001753</name>
</gene>
<evidence type="ECO:0000256" key="3">
    <source>
        <dbReference type="ARBA" id="ARBA00011396"/>
    </source>
</evidence>
<keyword evidence="10" id="KW-1185">Reference proteome</keyword>
<comment type="subcellular location">
    <subcellularLocation>
        <location evidence="1">Endoplasmic reticulum membrane</location>
        <topology evidence="1">Peripheral membrane protein</topology>
    </subcellularLocation>
</comment>
<keyword evidence="6" id="KW-0472">Membrane</keyword>
<dbReference type="Proteomes" id="UP000439903">
    <property type="component" value="Unassembled WGS sequence"/>
</dbReference>
<feature type="domain" description="Golgin subfamily A member 7/ERF4" evidence="8">
    <location>
        <begin position="118"/>
        <end position="230"/>
    </location>
</feature>
<keyword evidence="9" id="KW-0808">Transferase</keyword>
<feature type="compositionally biased region" description="Polar residues" evidence="7">
    <location>
        <begin position="1"/>
        <end position="13"/>
    </location>
</feature>
<dbReference type="OrthoDB" id="2190159at2759"/>
<sequence>MDNTVGQKDSQGNVAEEEGISHKNEPVNVKEKEVVKGTDSTSNPYKPNKMFFKNENNIASDLQTSHNSDTDIEKHLSAISDDGVIADKESSGPSGKPIPLEVLSSNKSSSNLVTPKQIIRIERDYTRGEMCQFQSAFPLEIDGRINPRQFQQTINRLNELLSKAFNPKYNCFDNCLACVTIYLSTLCMRSHYDKTIEEICTFLDNENLTLYNLNGLNFRDPRKSSFLFLELELY</sequence>